<keyword evidence="8" id="KW-1185">Reference proteome</keyword>
<keyword evidence="3" id="KW-0808">Transferase</keyword>
<proteinExistence type="predicted"/>
<evidence type="ECO:0000256" key="1">
    <source>
        <dbReference type="ARBA" id="ARBA00000885"/>
    </source>
</evidence>
<dbReference type="Gene3D" id="3.90.1750.10">
    <property type="entry name" value="Hect, E3 ligase catalytic domains"/>
    <property type="match status" value="1"/>
</dbReference>
<dbReference type="FunFam" id="3.30.2410.10:FF:000009">
    <property type="entry name" value="Probable E3 ubiquitin-protein ligase HECTD2"/>
    <property type="match status" value="1"/>
</dbReference>
<evidence type="ECO:0000256" key="2">
    <source>
        <dbReference type="ARBA" id="ARBA00012485"/>
    </source>
</evidence>
<accession>A0A4P9ZLH4</accession>
<dbReference type="Gene3D" id="3.30.2160.10">
    <property type="entry name" value="Hect, E3 ligase catalytic domain"/>
    <property type="match status" value="1"/>
</dbReference>
<gene>
    <name evidence="7" type="ORF">METBISCDRAFT_11166</name>
</gene>
<dbReference type="Proteomes" id="UP000268321">
    <property type="component" value="Unassembled WGS sequence"/>
</dbReference>
<dbReference type="Pfam" id="PF00632">
    <property type="entry name" value="HECT"/>
    <property type="match status" value="1"/>
</dbReference>
<feature type="active site" description="Glycyl thioester intermediate" evidence="5">
    <location>
        <position position="577"/>
    </location>
</feature>
<evidence type="ECO:0000256" key="4">
    <source>
        <dbReference type="ARBA" id="ARBA00022786"/>
    </source>
</evidence>
<dbReference type="EMBL" id="ML004428">
    <property type="protein sequence ID" value="RKP33060.1"/>
    <property type="molecule type" value="Genomic_DNA"/>
</dbReference>
<dbReference type="SMART" id="SM00119">
    <property type="entry name" value="HECTc"/>
    <property type="match status" value="1"/>
</dbReference>
<reference evidence="8" key="1">
    <citation type="journal article" date="2018" name="Nat. Microbiol.">
        <title>Leveraging single-cell genomics to expand the fungal tree of life.</title>
        <authorList>
            <person name="Ahrendt S.R."/>
            <person name="Quandt C.A."/>
            <person name="Ciobanu D."/>
            <person name="Clum A."/>
            <person name="Salamov A."/>
            <person name="Andreopoulos B."/>
            <person name="Cheng J.F."/>
            <person name="Woyke T."/>
            <person name="Pelin A."/>
            <person name="Henrissat B."/>
            <person name="Reynolds N.K."/>
            <person name="Benny G.L."/>
            <person name="Smith M.E."/>
            <person name="James T.Y."/>
            <person name="Grigoriev I.V."/>
        </authorList>
    </citation>
    <scope>NUCLEOTIDE SEQUENCE [LARGE SCALE GENOMIC DNA]</scope>
    <source>
        <strain evidence="8">Baker2002</strain>
    </source>
</reference>
<dbReference type="GO" id="GO:0000209">
    <property type="term" value="P:protein polyubiquitination"/>
    <property type="evidence" value="ECO:0007669"/>
    <property type="project" value="InterPro"/>
</dbReference>
<comment type="catalytic activity">
    <reaction evidence="1">
        <text>S-ubiquitinyl-[E2 ubiquitin-conjugating enzyme]-L-cysteine + [acceptor protein]-L-lysine = [E2 ubiquitin-conjugating enzyme]-L-cysteine + N(6)-ubiquitinyl-[acceptor protein]-L-lysine.</text>
        <dbReference type="EC" id="2.3.2.26"/>
    </reaction>
</comment>
<dbReference type="PANTHER" id="PTHR45700:SF2">
    <property type="entry name" value="UBIQUITIN-PROTEIN LIGASE E3C"/>
    <property type="match status" value="1"/>
</dbReference>
<evidence type="ECO:0000313" key="8">
    <source>
        <dbReference type="Proteomes" id="UP000268321"/>
    </source>
</evidence>
<organism evidence="7 8">
    <name type="scientific">Metschnikowia bicuspidata</name>
    <dbReference type="NCBI Taxonomy" id="27322"/>
    <lineage>
        <taxon>Eukaryota</taxon>
        <taxon>Fungi</taxon>
        <taxon>Dikarya</taxon>
        <taxon>Ascomycota</taxon>
        <taxon>Saccharomycotina</taxon>
        <taxon>Pichiomycetes</taxon>
        <taxon>Metschnikowiaceae</taxon>
        <taxon>Metschnikowia</taxon>
    </lineage>
</organism>
<dbReference type="InterPro" id="IPR044611">
    <property type="entry name" value="E3A/B/C-like"/>
</dbReference>
<evidence type="ECO:0000313" key="7">
    <source>
        <dbReference type="EMBL" id="RKP33060.1"/>
    </source>
</evidence>
<dbReference type="GO" id="GO:0006511">
    <property type="term" value="P:ubiquitin-dependent protein catabolic process"/>
    <property type="evidence" value="ECO:0007669"/>
    <property type="project" value="TreeGrafter"/>
</dbReference>
<sequence length="609" mass="69526">MVSTVSPGLLKSVFAQLRNESILASGQFKIDLSLFSRQIGAVLFCYSHLVSYWLTVTNDHETFQDSSFSLADATALTSFLKELVLALIFEPAEFSGSPLEIRQQRDISISALNQLYMKNLRVHFLPDGFWIVKSLKVNKNSMLALLQEEQRRIDEENSSSSEDEPVLSETALARVRAQPLRKKYTVEAGPIVEILKKLPFFVNFTERVEVFRGLVADERTRLNMDSGAQFFAWDPHMNNLKADIRRGHVLEDAFEEFHKVGEAIKNQLRVTFHNEHGEEAGIDGGGITKEFLTALVTEAFSPESDLQLFSQTDQYNLYPNPEIFLKLLKNIDRAKQLERLAYMRFMGMVIGKCLFEGVLIDFKFAHFFVSKWRVAQNGTKSSIDDLAYLDGNLFRNLCSLMDMSEEDIAALDLNFEINEVIDGKIYTFLLGHASESNRRATRANRLTYIHLVAHFKLNQCLQTQTAHFVRGLFDVIRPNWLNMFDPFELQMLVGGTNEIDLQDWKRNVNYGGYWETDRAIQFFWEVVEEMDRADQQALVKFVTSVSRAPLLGFGALEPKFGISRVPDDTRLPTASTCANLLKLPNFKLKLKLKKKLLYAIHANSGFDLS</sequence>
<dbReference type="SUPFAM" id="SSF56204">
    <property type="entry name" value="Hect, E3 ligase catalytic domain"/>
    <property type="match status" value="1"/>
</dbReference>
<dbReference type="InterPro" id="IPR000569">
    <property type="entry name" value="HECT_dom"/>
</dbReference>
<protein>
    <recommendedName>
        <fullName evidence="2">HECT-type E3 ubiquitin transferase</fullName>
        <ecNumber evidence="2">2.3.2.26</ecNumber>
    </recommendedName>
</protein>
<evidence type="ECO:0000256" key="5">
    <source>
        <dbReference type="PROSITE-ProRule" id="PRU00104"/>
    </source>
</evidence>
<dbReference type="EC" id="2.3.2.26" evidence="2"/>
<dbReference type="InterPro" id="IPR035983">
    <property type="entry name" value="Hect_E3_ubiquitin_ligase"/>
</dbReference>
<dbReference type="Gene3D" id="3.30.2410.10">
    <property type="entry name" value="Hect, E3 ligase catalytic domain"/>
    <property type="match status" value="1"/>
</dbReference>
<feature type="domain" description="HECT" evidence="6">
    <location>
        <begin position="260"/>
        <end position="609"/>
    </location>
</feature>
<dbReference type="OrthoDB" id="8068875at2759"/>
<name>A0A4P9ZLH4_9ASCO</name>
<dbReference type="AlphaFoldDB" id="A0A4P9ZLH4"/>
<evidence type="ECO:0000259" key="6">
    <source>
        <dbReference type="PROSITE" id="PS50237"/>
    </source>
</evidence>
<evidence type="ECO:0000256" key="3">
    <source>
        <dbReference type="ARBA" id="ARBA00022679"/>
    </source>
</evidence>
<dbReference type="PANTHER" id="PTHR45700">
    <property type="entry name" value="UBIQUITIN-PROTEIN LIGASE E3C"/>
    <property type="match status" value="1"/>
</dbReference>
<dbReference type="PROSITE" id="PS50237">
    <property type="entry name" value="HECT"/>
    <property type="match status" value="1"/>
</dbReference>
<dbReference type="GO" id="GO:0061630">
    <property type="term" value="F:ubiquitin protein ligase activity"/>
    <property type="evidence" value="ECO:0007669"/>
    <property type="project" value="UniProtKB-EC"/>
</dbReference>
<keyword evidence="4 5" id="KW-0833">Ubl conjugation pathway</keyword>